<evidence type="ECO:0000313" key="2">
    <source>
        <dbReference type="EMBL" id="RVW23125.1"/>
    </source>
</evidence>
<gene>
    <name evidence="2" type="primary">POLX_1509</name>
    <name evidence="2" type="ORF">CK203_090242</name>
</gene>
<feature type="domain" description="Reverse transcriptase Ty1/copia-type" evidence="1">
    <location>
        <begin position="1"/>
        <end position="81"/>
    </location>
</feature>
<dbReference type="CDD" id="cd09272">
    <property type="entry name" value="RNase_HI_RT_Ty1"/>
    <property type="match status" value="1"/>
</dbReference>
<evidence type="ECO:0000259" key="1">
    <source>
        <dbReference type="Pfam" id="PF07727"/>
    </source>
</evidence>
<reference evidence="2 3" key="1">
    <citation type="journal article" date="2018" name="PLoS Genet.">
        <title>Population sequencing reveals clonal diversity and ancestral inbreeding in the grapevine cultivar Chardonnay.</title>
        <authorList>
            <person name="Roach M.J."/>
            <person name="Johnson D.L."/>
            <person name="Bohlmann J."/>
            <person name="van Vuuren H.J."/>
            <person name="Jones S.J."/>
            <person name="Pretorius I.S."/>
            <person name="Schmidt S.A."/>
            <person name="Borneman A.R."/>
        </authorList>
    </citation>
    <scope>NUCLEOTIDE SEQUENCE [LARGE SCALE GENOMIC DNA]</scope>
    <source>
        <strain evidence="3">cv. Chardonnay</strain>
        <tissue evidence="2">Leaf</tissue>
    </source>
</reference>
<dbReference type="Pfam" id="PF07727">
    <property type="entry name" value="RVT_2"/>
    <property type="match status" value="1"/>
</dbReference>
<accession>A0A438CIX7</accession>
<protein>
    <submittedName>
        <fullName evidence="2">Retrovirus-related Pol polyprotein from transposon TNT 1-94</fullName>
    </submittedName>
</protein>
<sequence>MLLALAAQNGWKIYQLDVKSPFLNGYLEEEIFGEQPEGFAVKGKENKIYQLKKALYGLKISWHNPTTEVEYIVATIAANQALWIRKLLTNLNMEQTGSTQVFVDNQAAISIASNPVFHDLEFVAPKSKRSVEQNALVATNMLEVM</sequence>
<dbReference type="Proteomes" id="UP000288805">
    <property type="component" value="Unassembled WGS sequence"/>
</dbReference>
<dbReference type="AlphaFoldDB" id="A0A438CIX7"/>
<proteinExistence type="predicted"/>
<name>A0A438CIX7_VITVI</name>
<dbReference type="InterPro" id="IPR013103">
    <property type="entry name" value="RVT_2"/>
</dbReference>
<dbReference type="EMBL" id="QGNW01002205">
    <property type="protein sequence ID" value="RVW23125.1"/>
    <property type="molecule type" value="Genomic_DNA"/>
</dbReference>
<organism evidence="2 3">
    <name type="scientific">Vitis vinifera</name>
    <name type="common">Grape</name>
    <dbReference type="NCBI Taxonomy" id="29760"/>
    <lineage>
        <taxon>Eukaryota</taxon>
        <taxon>Viridiplantae</taxon>
        <taxon>Streptophyta</taxon>
        <taxon>Embryophyta</taxon>
        <taxon>Tracheophyta</taxon>
        <taxon>Spermatophyta</taxon>
        <taxon>Magnoliopsida</taxon>
        <taxon>eudicotyledons</taxon>
        <taxon>Gunneridae</taxon>
        <taxon>Pentapetalae</taxon>
        <taxon>rosids</taxon>
        <taxon>Vitales</taxon>
        <taxon>Vitaceae</taxon>
        <taxon>Viteae</taxon>
        <taxon>Vitis</taxon>
    </lineage>
</organism>
<evidence type="ECO:0000313" key="3">
    <source>
        <dbReference type="Proteomes" id="UP000288805"/>
    </source>
</evidence>
<comment type="caution">
    <text evidence="2">The sequence shown here is derived from an EMBL/GenBank/DDBJ whole genome shotgun (WGS) entry which is preliminary data.</text>
</comment>